<dbReference type="Proteomes" id="UP000192656">
    <property type="component" value="Unassembled WGS sequence"/>
</dbReference>
<dbReference type="RefSeq" id="WP_425292951.1">
    <property type="nucleotide sequence ID" value="NZ_FWXR01000006.1"/>
</dbReference>
<evidence type="ECO:0000256" key="1">
    <source>
        <dbReference type="ARBA" id="ARBA00008520"/>
    </source>
</evidence>
<feature type="chain" id="PRO_5010747267" evidence="5">
    <location>
        <begin position="27"/>
        <end position="346"/>
    </location>
</feature>
<keyword evidence="4" id="KW-0408">Iron</keyword>
<keyword evidence="7" id="KW-1185">Reference proteome</keyword>
<keyword evidence="2 5" id="KW-0732">Signal</keyword>
<dbReference type="Pfam" id="PF01547">
    <property type="entry name" value="SBP_bac_1"/>
    <property type="match status" value="1"/>
</dbReference>
<accession>A0A1W2BB48</accession>
<protein>
    <submittedName>
        <fullName evidence="6">Iron(III) transport system substrate-binding protein</fullName>
    </submittedName>
</protein>
<evidence type="ECO:0000256" key="2">
    <source>
        <dbReference type="ARBA" id="ARBA00022729"/>
    </source>
</evidence>
<reference evidence="6 7" key="1">
    <citation type="submission" date="2017-04" db="EMBL/GenBank/DDBJ databases">
        <authorList>
            <person name="Afonso C.L."/>
            <person name="Miller P.J."/>
            <person name="Scott M.A."/>
            <person name="Spackman E."/>
            <person name="Goraichik I."/>
            <person name="Dimitrov K.M."/>
            <person name="Suarez D.L."/>
            <person name="Swayne D.E."/>
        </authorList>
    </citation>
    <scope>NUCLEOTIDE SEQUENCE [LARGE SCALE GENOMIC DNA]</scope>
    <source>
        <strain evidence="6 7">CGMCC 1.10972</strain>
    </source>
</reference>
<comment type="similarity">
    <text evidence="1">Belongs to the bacterial solute-binding protein 1 family.</text>
</comment>
<dbReference type="GO" id="GO:0030288">
    <property type="term" value="C:outer membrane-bounded periplasmic space"/>
    <property type="evidence" value="ECO:0007669"/>
    <property type="project" value="TreeGrafter"/>
</dbReference>
<dbReference type="GO" id="GO:0046872">
    <property type="term" value="F:metal ion binding"/>
    <property type="evidence" value="ECO:0007669"/>
    <property type="project" value="UniProtKB-KW"/>
</dbReference>
<organism evidence="6 7">
    <name type="scientific">Fulvimarina manganoxydans</name>
    <dbReference type="NCBI Taxonomy" id="937218"/>
    <lineage>
        <taxon>Bacteria</taxon>
        <taxon>Pseudomonadati</taxon>
        <taxon>Pseudomonadota</taxon>
        <taxon>Alphaproteobacteria</taxon>
        <taxon>Hyphomicrobiales</taxon>
        <taxon>Aurantimonadaceae</taxon>
        <taxon>Fulvimarina</taxon>
    </lineage>
</organism>
<feature type="signal peptide" evidence="5">
    <location>
        <begin position="1"/>
        <end position="26"/>
    </location>
</feature>
<proteinExistence type="inferred from homology"/>
<dbReference type="InterPro" id="IPR026045">
    <property type="entry name" value="Ferric-bd"/>
</dbReference>
<evidence type="ECO:0000256" key="5">
    <source>
        <dbReference type="SAM" id="SignalP"/>
    </source>
</evidence>
<dbReference type="PANTHER" id="PTHR30006:SF15">
    <property type="entry name" value="IRON-UTILIZATION PERIPLASMIC PROTEIN"/>
    <property type="match status" value="1"/>
</dbReference>
<name>A0A1W2BB48_9HYPH</name>
<dbReference type="PIRSF" id="PIRSF002825">
    <property type="entry name" value="CfbpA"/>
    <property type="match status" value="1"/>
</dbReference>
<sequence length="346" mass="37530">MTRFKMIATAALGLSSALGAATAACAADVNIYTSRQPELIQPVLDAFTKDTGLTTATIFIDKGLEQRIAAEGTNSPADLIMTVDVGRLAAAKDAGVTQAVTGEAINENIPAEFQDADHQWFGLTARGRVVYASKDRVDTDALTYQDLASDEWKGRLCTRSGQHQYNIALIAAYIEHYGEDAAREWVTGLRDNLARRPEGGDRDQAKAIFAGECDIALGNTYYVGKMATNEKEPEQKDWANAIKVIMPTFDNGKTHVNISGVALAKNAPNRENAIKLMNFLSSDEAQKIYADLNYEYPLEPGIETSDLVAGFGELNPDDISLSDIASHREEASRIIDEVAYDSGPQS</sequence>
<dbReference type="Gene3D" id="3.40.190.10">
    <property type="entry name" value="Periplasmic binding protein-like II"/>
    <property type="match status" value="2"/>
</dbReference>
<evidence type="ECO:0000313" key="6">
    <source>
        <dbReference type="EMBL" id="SMC70021.1"/>
    </source>
</evidence>
<dbReference type="InterPro" id="IPR006059">
    <property type="entry name" value="SBP"/>
</dbReference>
<evidence type="ECO:0000256" key="4">
    <source>
        <dbReference type="PIRSR" id="PIRSR002825-1"/>
    </source>
</evidence>
<dbReference type="AlphaFoldDB" id="A0A1W2BB48"/>
<keyword evidence="3" id="KW-0574">Periplasm</keyword>
<evidence type="ECO:0000313" key="7">
    <source>
        <dbReference type="Proteomes" id="UP000192656"/>
    </source>
</evidence>
<dbReference type="PANTHER" id="PTHR30006">
    <property type="entry name" value="THIAMINE-BINDING PERIPLASMIC PROTEIN-RELATED"/>
    <property type="match status" value="1"/>
</dbReference>
<dbReference type="EMBL" id="FWXR01000006">
    <property type="protein sequence ID" value="SMC70021.1"/>
    <property type="molecule type" value="Genomic_DNA"/>
</dbReference>
<evidence type="ECO:0000256" key="3">
    <source>
        <dbReference type="ARBA" id="ARBA00022764"/>
    </source>
</evidence>
<gene>
    <name evidence="6" type="ORF">SAMN06297251_1063</name>
</gene>
<keyword evidence="4" id="KW-0479">Metal-binding</keyword>
<dbReference type="STRING" id="937218.SAMN06297251_1063"/>
<feature type="binding site" evidence="4">
    <location>
        <position position="221"/>
    </location>
    <ligand>
        <name>Fe cation</name>
        <dbReference type="ChEBI" id="CHEBI:24875"/>
    </ligand>
</feature>
<dbReference type="CDD" id="cd13542">
    <property type="entry name" value="PBP2_FutA1_ilke"/>
    <property type="match status" value="1"/>
</dbReference>
<feature type="binding site" evidence="4">
    <location>
        <position position="222"/>
    </location>
    <ligand>
        <name>Fe cation</name>
        <dbReference type="ChEBI" id="CHEBI:24875"/>
    </ligand>
</feature>
<dbReference type="PROSITE" id="PS51257">
    <property type="entry name" value="PROKAR_LIPOPROTEIN"/>
    <property type="match status" value="1"/>
</dbReference>
<dbReference type="SUPFAM" id="SSF53850">
    <property type="entry name" value="Periplasmic binding protein-like II"/>
    <property type="match status" value="1"/>
</dbReference>